<dbReference type="AlphaFoldDB" id="A0A8J6NF54"/>
<sequence>MDKRELAYAKQSALATQSWDIFQTVIRKVLKPAPALCDKSTRFQSV</sequence>
<evidence type="ECO:0000313" key="2">
    <source>
        <dbReference type="Proteomes" id="UP000614424"/>
    </source>
</evidence>
<organism evidence="1 2">
    <name type="scientific">Candidatus Desulfobia pelagia</name>
    <dbReference type="NCBI Taxonomy" id="2841692"/>
    <lineage>
        <taxon>Bacteria</taxon>
        <taxon>Pseudomonadati</taxon>
        <taxon>Thermodesulfobacteriota</taxon>
        <taxon>Desulfobulbia</taxon>
        <taxon>Desulfobulbales</taxon>
        <taxon>Desulfobulbaceae</taxon>
        <taxon>Candidatus Desulfobia</taxon>
    </lineage>
</organism>
<name>A0A8J6NF54_9BACT</name>
<dbReference type="EMBL" id="JACNJZ010000138">
    <property type="protein sequence ID" value="MBC8318205.1"/>
    <property type="molecule type" value="Genomic_DNA"/>
</dbReference>
<proteinExistence type="predicted"/>
<accession>A0A8J6NF54</accession>
<reference evidence="1 2" key="1">
    <citation type="submission" date="2020-08" db="EMBL/GenBank/DDBJ databases">
        <title>Bridging the membrane lipid divide: bacteria of the FCB group superphylum have the potential to synthesize archaeal ether lipids.</title>
        <authorList>
            <person name="Villanueva L."/>
            <person name="Von Meijenfeldt F.A.B."/>
            <person name="Westbye A.B."/>
            <person name="Yadav S."/>
            <person name="Hopmans E.C."/>
            <person name="Dutilh B.E."/>
            <person name="Sinninghe Damste J.S."/>
        </authorList>
    </citation>
    <scope>NUCLEOTIDE SEQUENCE [LARGE SCALE GENOMIC DNA]</scope>
    <source>
        <strain evidence="1">NIOZ-UU47</strain>
    </source>
</reference>
<dbReference type="Proteomes" id="UP000614424">
    <property type="component" value="Unassembled WGS sequence"/>
</dbReference>
<evidence type="ECO:0000313" key="1">
    <source>
        <dbReference type="EMBL" id="MBC8318205.1"/>
    </source>
</evidence>
<protein>
    <submittedName>
        <fullName evidence="1">Uncharacterized protein</fullName>
    </submittedName>
</protein>
<gene>
    <name evidence="1" type="ORF">H8E41_09885</name>
</gene>
<comment type="caution">
    <text evidence="1">The sequence shown here is derived from an EMBL/GenBank/DDBJ whole genome shotgun (WGS) entry which is preliminary data.</text>
</comment>